<keyword evidence="4" id="KW-1185">Reference proteome</keyword>
<dbReference type="AlphaFoldDB" id="A0A7R8APK5"/>
<dbReference type="InterPro" id="IPR056009">
    <property type="entry name" value="DUF7587"/>
</dbReference>
<sequence length="432" mass="48589">MIEETAASLNIPVTRKLEDTMDSSQFIYQSPSSRSQTGTNRTFDDGPVQEAAIQQLDTHDSSDAELPLCTTGGKICFWCHTESPDQKVTDSLDTAETPPLLYRWWNAESQGVNAESKFVAGLFSDIFQEYFTPDSIAGDKFQCLFENHVRINHTPSPFISTFKSALAPIHRALREEEGASISIIDTKHLKTKVYSSLEYMRQWKVKVKNSNYNGAGEYLVWGQIDDAIICTFKITTLRRISRENTDINQLLQLHKIAGSRRNRRGLHQAMAKDAIYLDKKAGATVGKLLSLLEVPHEYIGTMSKGIAYSWRVKTRQIPWRDFFEGVELGYRGELVMLSPELSPFPDAHTPDAHATDGDIGSDSDMYSLSEDSPDDDDVSEASFTIDLGDSSDERLDNTDEELDLFDGVILEREQITSDLFATERAWVRSALE</sequence>
<feature type="domain" description="DUF7587" evidence="2">
    <location>
        <begin position="97"/>
        <end position="237"/>
    </location>
</feature>
<evidence type="ECO:0000259" key="2">
    <source>
        <dbReference type="Pfam" id="PF24494"/>
    </source>
</evidence>
<dbReference type="KEGG" id="apuu:APUU_41382A"/>
<dbReference type="Proteomes" id="UP000654913">
    <property type="component" value="Chromosome 4"/>
</dbReference>
<dbReference type="Pfam" id="PF24494">
    <property type="entry name" value="DUF7587"/>
    <property type="match status" value="1"/>
</dbReference>
<evidence type="ECO:0000313" key="3">
    <source>
        <dbReference type="EMBL" id="BCS24938.1"/>
    </source>
</evidence>
<gene>
    <name evidence="3" type="ORF">APUU_41382A</name>
</gene>
<dbReference type="GeneID" id="64974943"/>
<protein>
    <recommendedName>
        <fullName evidence="2">DUF7587 domain-containing protein</fullName>
    </recommendedName>
</protein>
<proteinExistence type="predicted"/>
<name>A0A7R8APK5_9EURO</name>
<dbReference type="RefSeq" id="XP_041557132.1">
    <property type="nucleotide sequence ID" value="XM_041704558.1"/>
</dbReference>
<evidence type="ECO:0000313" key="4">
    <source>
        <dbReference type="Proteomes" id="UP000654913"/>
    </source>
</evidence>
<dbReference type="OrthoDB" id="5397734at2759"/>
<dbReference type="EMBL" id="AP024446">
    <property type="protein sequence ID" value="BCS24938.1"/>
    <property type="molecule type" value="Genomic_DNA"/>
</dbReference>
<accession>A0A7R8APK5</accession>
<reference evidence="3" key="2">
    <citation type="submission" date="2021-02" db="EMBL/GenBank/DDBJ databases">
        <title>Aspergillus puulaauensis MK2 genome sequence.</title>
        <authorList>
            <person name="Futagami T."/>
            <person name="Mori K."/>
            <person name="Kadooka C."/>
            <person name="Tanaka T."/>
        </authorList>
    </citation>
    <scope>NUCLEOTIDE SEQUENCE</scope>
    <source>
        <strain evidence="3">MK2</strain>
    </source>
</reference>
<feature type="region of interest" description="Disordered" evidence="1">
    <location>
        <begin position="346"/>
        <end position="395"/>
    </location>
</feature>
<organism evidence="3 4">
    <name type="scientific">Aspergillus puulaauensis</name>
    <dbReference type="NCBI Taxonomy" id="1220207"/>
    <lineage>
        <taxon>Eukaryota</taxon>
        <taxon>Fungi</taxon>
        <taxon>Dikarya</taxon>
        <taxon>Ascomycota</taxon>
        <taxon>Pezizomycotina</taxon>
        <taxon>Eurotiomycetes</taxon>
        <taxon>Eurotiomycetidae</taxon>
        <taxon>Eurotiales</taxon>
        <taxon>Aspergillaceae</taxon>
        <taxon>Aspergillus</taxon>
    </lineage>
</organism>
<reference evidence="3" key="1">
    <citation type="submission" date="2021-01" db="EMBL/GenBank/DDBJ databases">
        <authorList>
            <consortium name="Aspergillus puulaauensis MK2 genome sequencing consortium"/>
            <person name="Kazuki M."/>
            <person name="Futagami T."/>
        </authorList>
    </citation>
    <scope>NUCLEOTIDE SEQUENCE</scope>
    <source>
        <strain evidence="3">MK2</strain>
    </source>
</reference>
<evidence type="ECO:0000256" key="1">
    <source>
        <dbReference type="SAM" id="MobiDB-lite"/>
    </source>
</evidence>